<dbReference type="EMBL" id="CP121671">
    <property type="protein sequence ID" value="WFT76051.1"/>
    <property type="molecule type" value="Genomic_DNA"/>
</dbReference>
<organism evidence="7 8">
    <name type="scientific">Halobacillus naozhouensis</name>
    <dbReference type="NCBI Taxonomy" id="554880"/>
    <lineage>
        <taxon>Bacteria</taxon>
        <taxon>Bacillati</taxon>
        <taxon>Bacillota</taxon>
        <taxon>Bacilli</taxon>
        <taxon>Bacillales</taxon>
        <taxon>Bacillaceae</taxon>
        <taxon>Halobacillus</taxon>
    </lineage>
</organism>
<dbReference type="InterPro" id="IPR016991">
    <property type="entry name" value="UCP032178"/>
</dbReference>
<feature type="transmembrane region" description="Helical" evidence="6">
    <location>
        <begin position="355"/>
        <end position="377"/>
    </location>
</feature>
<evidence type="ECO:0000313" key="8">
    <source>
        <dbReference type="Proteomes" id="UP001221597"/>
    </source>
</evidence>
<evidence type="ECO:0000256" key="4">
    <source>
        <dbReference type="ARBA" id="ARBA00022989"/>
    </source>
</evidence>
<accession>A0ABY8J1T8</accession>
<reference evidence="7 8" key="1">
    <citation type="submission" date="2023-04" db="EMBL/GenBank/DDBJ databases">
        <title>Genome sequence of Halobacillus naozhouensis KACC 21980.</title>
        <authorList>
            <person name="Kim S."/>
            <person name="Heo J."/>
            <person name="Kwon S.-W."/>
        </authorList>
    </citation>
    <scope>NUCLEOTIDE SEQUENCE [LARGE SCALE GENOMIC DNA]</scope>
    <source>
        <strain evidence="7 8">KCTC 13234</strain>
    </source>
</reference>
<dbReference type="InterPro" id="IPR007383">
    <property type="entry name" value="DUF445"/>
</dbReference>
<sequence>MNVVILIAGMMLIGAAIGGVTNHLAIKMLFRPYKPIKIGNFQVPFTPGLIPKRRDELSRQLGAMVVNHLLTADGLRRKIEGQAFENQLTTFVQEEVEKLLNNDESIQEILSSLDLQLDQERLEDSISTWVEERYDSMMVGVRERKAAEMLPEEWKDKLEKSADEFAVYIQERVRMYLDSYEGKERIADLIDDYLDSQGFLGNMISSFMGSERLIDRIHPVLLKYVSAREATDWLQSMIQAELSKALNRPVKELEDKIGKTTIAGAIGQLVSRWLPMEQWLNRSLSDWVKPVQSKIILDVIPAVTPKVTELLASRMERMMNSMNLSGVVEEQVSSFPVERLEEIVLGISKREFKMITYLGALLGGLIGVVQGIIAVLLG</sequence>
<evidence type="ECO:0000256" key="6">
    <source>
        <dbReference type="SAM" id="Phobius"/>
    </source>
</evidence>
<dbReference type="PANTHER" id="PTHR35791">
    <property type="entry name" value="UPF0754 MEMBRANE PROTEIN YHEB"/>
    <property type="match status" value="1"/>
</dbReference>
<dbReference type="Pfam" id="PF04286">
    <property type="entry name" value="DUF445"/>
    <property type="match status" value="1"/>
</dbReference>
<comment type="subcellular location">
    <subcellularLocation>
        <location evidence="1">Cell membrane</location>
    </subcellularLocation>
</comment>
<name>A0ABY8J1T8_9BACI</name>
<evidence type="ECO:0000256" key="5">
    <source>
        <dbReference type="ARBA" id="ARBA00023136"/>
    </source>
</evidence>
<feature type="transmembrane region" description="Helical" evidence="6">
    <location>
        <begin position="6"/>
        <end position="26"/>
    </location>
</feature>
<dbReference type="RefSeq" id="WP_283078009.1">
    <property type="nucleotide sequence ID" value="NZ_CP121671.1"/>
</dbReference>
<keyword evidence="5 6" id="KW-0472">Membrane</keyword>
<dbReference type="Proteomes" id="UP001221597">
    <property type="component" value="Chromosome"/>
</dbReference>
<evidence type="ECO:0000256" key="3">
    <source>
        <dbReference type="ARBA" id="ARBA00022692"/>
    </source>
</evidence>
<evidence type="ECO:0000313" key="7">
    <source>
        <dbReference type="EMBL" id="WFT76051.1"/>
    </source>
</evidence>
<keyword evidence="3 6" id="KW-0812">Transmembrane</keyword>
<evidence type="ECO:0000256" key="2">
    <source>
        <dbReference type="ARBA" id="ARBA00008053"/>
    </source>
</evidence>
<dbReference type="PANTHER" id="PTHR35791:SF1">
    <property type="entry name" value="UPF0754 MEMBRANE PROTEIN YHEB"/>
    <property type="match status" value="1"/>
</dbReference>
<keyword evidence="8" id="KW-1185">Reference proteome</keyword>
<proteinExistence type="inferred from homology"/>
<dbReference type="PIRSF" id="PIRSF032178">
    <property type="entry name" value="UCP032178"/>
    <property type="match status" value="1"/>
</dbReference>
<protein>
    <submittedName>
        <fullName evidence="7">DUF445 family protein</fullName>
    </submittedName>
</protein>
<comment type="similarity">
    <text evidence="2">Belongs to the UPF0754 family.</text>
</comment>
<keyword evidence="4 6" id="KW-1133">Transmembrane helix</keyword>
<gene>
    <name evidence="7" type="ORF">P9989_06720</name>
</gene>
<evidence type="ECO:0000256" key="1">
    <source>
        <dbReference type="ARBA" id="ARBA00004236"/>
    </source>
</evidence>